<evidence type="ECO:0000256" key="5">
    <source>
        <dbReference type="ARBA" id="ARBA00022695"/>
    </source>
</evidence>
<keyword evidence="10" id="KW-0804">Transcription</keyword>
<evidence type="ECO:0000313" key="13">
    <source>
        <dbReference type="EMBL" id="QHS92026.1"/>
    </source>
</evidence>
<dbReference type="Pfam" id="PF04561">
    <property type="entry name" value="RNA_pol_Rpb2_2"/>
    <property type="match status" value="1"/>
</dbReference>
<dbReference type="Gene3D" id="3.90.1110.10">
    <property type="entry name" value="RNA polymerase Rpb2, domain 2"/>
    <property type="match status" value="1"/>
</dbReference>
<dbReference type="Pfam" id="PF04566">
    <property type="entry name" value="RNA_pol_Rpb2_4"/>
    <property type="match status" value="1"/>
</dbReference>
<dbReference type="Gene3D" id="3.90.1100.10">
    <property type="match status" value="2"/>
</dbReference>
<dbReference type="InterPro" id="IPR007120">
    <property type="entry name" value="DNA-dir_RNAP_su2_dom"/>
</dbReference>
<dbReference type="Gene3D" id="2.170.16.10">
    <property type="entry name" value="Hedgehog/Intein (Hint) domain"/>
    <property type="match status" value="2"/>
</dbReference>
<dbReference type="PROSITE" id="PS50817">
    <property type="entry name" value="INTEIN_N_TER"/>
    <property type="match status" value="1"/>
</dbReference>
<dbReference type="InterPro" id="IPR037034">
    <property type="entry name" value="RNA_pol_Rpb2_2_sf"/>
</dbReference>
<dbReference type="SUPFAM" id="SSF51294">
    <property type="entry name" value="Hedgehog/intein (Hint) domain"/>
    <property type="match status" value="1"/>
</dbReference>
<dbReference type="Pfam" id="PF04565">
    <property type="entry name" value="RNA_pol_Rpb2_3"/>
    <property type="match status" value="2"/>
</dbReference>
<dbReference type="Pfam" id="PF04563">
    <property type="entry name" value="RNA_pol_Rpb2_1"/>
    <property type="match status" value="1"/>
</dbReference>
<dbReference type="Gene3D" id="2.40.50.150">
    <property type="match status" value="1"/>
</dbReference>
<evidence type="ECO:0000256" key="4">
    <source>
        <dbReference type="ARBA" id="ARBA00022679"/>
    </source>
</evidence>
<dbReference type="SUPFAM" id="SSF64484">
    <property type="entry name" value="beta and beta-prime subunits of DNA dependent RNA-polymerase"/>
    <property type="match status" value="2"/>
</dbReference>
<evidence type="ECO:0000259" key="12">
    <source>
        <dbReference type="SMART" id="SM00306"/>
    </source>
</evidence>
<dbReference type="InterPro" id="IPR030934">
    <property type="entry name" value="Intein_C"/>
</dbReference>
<evidence type="ECO:0000256" key="1">
    <source>
        <dbReference type="ARBA" id="ARBA00006835"/>
    </source>
</evidence>
<dbReference type="Gene3D" id="3.10.28.10">
    <property type="entry name" value="Homing endonucleases"/>
    <property type="match status" value="1"/>
</dbReference>
<keyword evidence="7" id="KW-0068">Autocatalytic cleavage</keyword>
<reference evidence="13" key="1">
    <citation type="journal article" date="2020" name="Nature">
        <title>Giant virus diversity and host interactions through global metagenomics.</title>
        <authorList>
            <person name="Schulz F."/>
            <person name="Roux S."/>
            <person name="Paez-Espino D."/>
            <person name="Jungbluth S."/>
            <person name="Walsh D.A."/>
            <person name="Denef V.J."/>
            <person name="McMahon K.D."/>
            <person name="Konstantinidis K.T."/>
            <person name="Eloe-Fadrosh E.A."/>
            <person name="Kyrpides N.C."/>
            <person name="Woyke T."/>
        </authorList>
    </citation>
    <scope>NUCLEOTIDE SEQUENCE</scope>
    <source>
        <strain evidence="13">GVMAG-M-3300013285-6</strain>
    </source>
</reference>
<protein>
    <recommendedName>
        <fullName evidence="2">DNA-directed RNA polymerase</fullName>
        <ecNumber evidence="2">2.7.7.6</ecNumber>
    </recommendedName>
</protein>
<dbReference type="Pfam" id="PF04560">
    <property type="entry name" value="RNA_pol_Rpb2_7"/>
    <property type="match status" value="1"/>
</dbReference>
<dbReference type="GO" id="GO:0000428">
    <property type="term" value="C:DNA-directed RNA polymerase complex"/>
    <property type="evidence" value="ECO:0007669"/>
    <property type="project" value="UniProtKB-KW"/>
</dbReference>
<evidence type="ECO:0000256" key="7">
    <source>
        <dbReference type="ARBA" id="ARBA00022813"/>
    </source>
</evidence>
<dbReference type="InterPro" id="IPR007121">
    <property type="entry name" value="RNA_pol_bsu_CS"/>
</dbReference>
<organism evidence="13">
    <name type="scientific">viral metagenome</name>
    <dbReference type="NCBI Taxonomy" id="1070528"/>
    <lineage>
        <taxon>unclassified sequences</taxon>
        <taxon>metagenomes</taxon>
        <taxon>organismal metagenomes</taxon>
    </lineage>
</organism>
<dbReference type="InterPro" id="IPR014724">
    <property type="entry name" value="RNA_pol_RPB2_OB-fold"/>
</dbReference>
<dbReference type="EMBL" id="MN739167">
    <property type="protein sequence ID" value="QHS92026.1"/>
    <property type="molecule type" value="Genomic_DNA"/>
</dbReference>
<dbReference type="GO" id="GO:0046872">
    <property type="term" value="F:metal ion binding"/>
    <property type="evidence" value="ECO:0007669"/>
    <property type="project" value="UniProtKB-KW"/>
</dbReference>
<dbReference type="SMART" id="SM00306">
    <property type="entry name" value="HintN"/>
    <property type="match status" value="1"/>
</dbReference>
<evidence type="ECO:0000256" key="9">
    <source>
        <dbReference type="ARBA" id="ARBA00023000"/>
    </source>
</evidence>
<keyword evidence="6" id="KW-0479">Metal-binding</keyword>
<dbReference type="EC" id="2.7.7.6" evidence="2"/>
<dbReference type="InterPro" id="IPR037033">
    <property type="entry name" value="DNA-dir_RNAP_su2_hyb_sf"/>
</dbReference>
<dbReference type="InterPro" id="IPR007641">
    <property type="entry name" value="RNA_pol_Rpb2_7"/>
</dbReference>
<dbReference type="InterPro" id="IPR006141">
    <property type="entry name" value="Intein_N"/>
</dbReference>
<evidence type="ECO:0000256" key="10">
    <source>
        <dbReference type="ARBA" id="ARBA00023163"/>
    </source>
</evidence>
<name>A0A6C0BIP4_9ZZZZ</name>
<keyword evidence="9" id="KW-0651">Protein splicing</keyword>
<comment type="similarity">
    <text evidence="1">Belongs to the RNA polymerase beta chain family.</text>
</comment>
<dbReference type="InterPro" id="IPR003587">
    <property type="entry name" value="Hint_dom_N"/>
</dbReference>
<dbReference type="GO" id="GO:0006351">
    <property type="term" value="P:DNA-templated transcription"/>
    <property type="evidence" value="ECO:0007669"/>
    <property type="project" value="InterPro"/>
</dbReference>
<dbReference type="InterPro" id="IPR007644">
    <property type="entry name" value="RNA_pol_bsu_protrusion"/>
</dbReference>
<evidence type="ECO:0000256" key="11">
    <source>
        <dbReference type="SAM" id="MobiDB-lite"/>
    </source>
</evidence>
<dbReference type="PROSITE" id="PS50818">
    <property type="entry name" value="INTEIN_C_TER"/>
    <property type="match status" value="1"/>
</dbReference>
<dbReference type="GO" id="GO:0003899">
    <property type="term" value="F:DNA-directed RNA polymerase activity"/>
    <property type="evidence" value="ECO:0007669"/>
    <property type="project" value="UniProtKB-EC"/>
</dbReference>
<dbReference type="Pfam" id="PF00562">
    <property type="entry name" value="RNA_pol_Rpb2_6"/>
    <property type="match status" value="1"/>
</dbReference>
<feature type="compositionally biased region" description="Basic and acidic residues" evidence="11">
    <location>
        <begin position="1341"/>
        <end position="1355"/>
    </location>
</feature>
<dbReference type="GO" id="GO:0016539">
    <property type="term" value="P:intein-mediated protein splicing"/>
    <property type="evidence" value="ECO:0007669"/>
    <property type="project" value="InterPro"/>
</dbReference>
<dbReference type="NCBIfam" id="TIGR01443">
    <property type="entry name" value="intein_Cterm"/>
    <property type="match status" value="1"/>
</dbReference>
<feature type="region of interest" description="Disordered" evidence="11">
    <location>
        <begin position="1341"/>
        <end position="1363"/>
    </location>
</feature>
<dbReference type="Gene3D" id="3.90.1070.20">
    <property type="match status" value="1"/>
</dbReference>
<dbReference type="InterPro" id="IPR007645">
    <property type="entry name" value="RNA_pol_Rpb2_3"/>
</dbReference>
<feature type="domain" description="Hint" evidence="12">
    <location>
        <begin position="545"/>
        <end position="645"/>
    </location>
</feature>
<dbReference type="InterPro" id="IPR036844">
    <property type="entry name" value="Hint_dom_sf"/>
</dbReference>
<dbReference type="CDD" id="cd00081">
    <property type="entry name" value="Hint"/>
    <property type="match status" value="1"/>
</dbReference>
<dbReference type="GO" id="GO:0032549">
    <property type="term" value="F:ribonucleoside binding"/>
    <property type="evidence" value="ECO:0007669"/>
    <property type="project" value="InterPro"/>
</dbReference>
<evidence type="ECO:0000256" key="6">
    <source>
        <dbReference type="ARBA" id="ARBA00022723"/>
    </source>
</evidence>
<dbReference type="InterPro" id="IPR007646">
    <property type="entry name" value="RNA_pol_Rpb2_4"/>
</dbReference>
<evidence type="ECO:0000256" key="2">
    <source>
        <dbReference type="ARBA" id="ARBA00012418"/>
    </source>
</evidence>
<dbReference type="GO" id="GO:0003677">
    <property type="term" value="F:DNA binding"/>
    <property type="evidence" value="ECO:0007669"/>
    <property type="project" value="InterPro"/>
</dbReference>
<dbReference type="InterPro" id="IPR027434">
    <property type="entry name" value="Homing_endonucl"/>
</dbReference>
<dbReference type="PROSITE" id="PS01166">
    <property type="entry name" value="RNA_POL_BETA"/>
    <property type="match status" value="1"/>
</dbReference>
<accession>A0A6C0BIP4</accession>
<evidence type="ECO:0000256" key="8">
    <source>
        <dbReference type="ARBA" id="ARBA00022833"/>
    </source>
</evidence>
<dbReference type="InterPro" id="IPR015712">
    <property type="entry name" value="DNA-dir_RNA_pol_su2"/>
</dbReference>
<keyword evidence="3" id="KW-0240">DNA-directed RNA polymerase</keyword>
<evidence type="ECO:0000256" key="3">
    <source>
        <dbReference type="ARBA" id="ARBA00022478"/>
    </source>
</evidence>
<dbReference type="Gene3D" id="3.90.1800.10">
    <property type="entry name" value="RNA polymerase alpha subunit dimerisation domain"/>
    <property type="match status" value="1"/>
</dbReference>
<dbReference type="PANTHER" id="PTHR20856">
    <property type="entry name" value="DNA-DIRECTED RNA POLYMERASE I SUBUNIT 2"/>
    <property type="match status" value="1"/>
</dbReference>
<proteinExistence type="inferred from homology"/>
<dbReference type="CDD" id="cd00653">
    <property type="entry name" value="RNA_pol_B_RPB2"/>
    <property type="match status" value="1"/>
</dbReference>
<keyword evidence="4" id="KW-0808">Transferase</keyword>
<dbReference type="Pfam" id="PF14890">
    <property type="entry name" value="Intein_splicing"/>
    <property type="match status" value="1"/>
</dbReference>
<keyword evidence="8" id="KW-0862">Zinc</keyword>
<dbReference type="InterPro" id="IPR007642">
    <property type="entry name" value="RNA_pol_Rpb2_2"/>
</dbReference>
<keyword evidence="5" id="KW-0548">Nucleotidyltransferase</keyword>
<dbReference type="NCBIfam" id="TIGR01445">
    <property type="entry name" value="intein_Nterm"/>
    <property type="match status" value="1"/>
</dbReference>
<dbReference type="Gene3D" id="2.40.270.10">
    <property type="entry name" value="DNA-directed RNA polymerase, subunit 2, domain 6"/>
    <property type="match status" value="1"/>
</dbReference>
<sequence length="1716" mass="191168">MLPSFKNVLDKYFSQTEGRQIISHQLESFNHFMDIDIPEIIQNVNPLIIRGSPEIPLSGPRSALASATGLSTTAANALMKTIVSPAVPVPVVTAAGPVHVNYEYEVEVNFENIAIRKPTIFENNGAILPMMPNDARLRNLTYASPLFVDVRVKTTFIDNTKQGERTVRERLFPNVHLGKIPVMVGSKYCLLHDQKHLHPQSLGECAEDFGGYFIVSGGERVIISQERMSENRPFVFRNNRNPTKEVEVIEVKSIGPDNDQVPKNNAVKIMYHPKNIQLHLLRATLPRIKTDIPLFILFRALGVVSDREIIDLILGPDQDGQFDSILTESILEAEEVYTQEQALAWISAQVNSWSSRTVKTLKIQDILNTECYPHVGVKENKWYDKACFLAHVVRKLLWVNARRIPNDDRDAYPNKRVDLPGFLLANLFRTYFTSKMVKDIRASIGKEIHGGSWRASGNFEDILNVSNVNKIIKSVILEVGLKTSLATGNFGSAKIGGPTKVGVSQVLNRLNYISGISHLRRISTPIEKTGKLVLPRKLHNTQWGYICLTKDADVLRGDGISTTKIGEMKNGDTVLTADSITLKETASEIHSYFETIPEKILRIKTISGREIGCSPDHPLLVQKGSSYEWVHAGDLVVGDTLIVKNYTLPLSKEGEHLTLRGDDLLKLDSSKKRIQELESLDFLDTPFTGVQLEALARLHGLCATDGHVEKLEYGWSASFYVGEEADAKAVADEIARLGFERPTPRPKSSTHTNSETGKVTNYNYYDVSKGGAFATLMVATGAIVGKKGDSTPSLPAWILNASPSVKREYLSAFQGGDGCRITMYTNGSENRHKVSMNPTQQTCSTETAAAHKAYMQQIVGLFKELGIETTLNTIVSEANVIHKIQFQTDYVSVALYAQTIGYRFSAEKVRASALPIEYALYRSEQLKKKEDAVSTIHTLRSEGKTLAEIHSQVEGMSMESVRRFANDSTKACTAKSGISMSFENFMSITSMSGDRVMVPICSIKEDEIEPVYDFTTRSENHDFYANGILVKNCPSETPEGHGVGVVKNMSSTSLVSIYSNPGTIRDYLATLKTVAPLVSCSAEEKHKKTRIFLNGAWIGMISNENTMRTLHSLQKAKRSGRIHIQTGIIWRASLREIWITTEAGRMLRPLFYAPALAEIAADTTGRLVKQVDALKTWEEILVWESPKGNQLIEFIDPGETESTYIATYPHEVPGSDFTHAEIHPSTILGTLASNIPFPDHNQSPRNSYQAAMGKQAMGMYALNFRERFDAMSHLLCYPQVPFVSSFMSDYYAAQKMPSGQNITVAIATYTGYNQEDSVMINRASLDRGLFRSIFYRTYKDEERKNQSSGEEERFGNPDPTLTRQMKNANYSKLDGTGFVPENTYVDSNDILIGKVVPLRVPTGMVIPAGSKKYRDVSKTMRNNECGWVDRIFRNRNGEGYSFAKVRVRQDRIPEIGDKFSSRHGQKGTVGMILNPEDMPQTASGIIPDIIINPHCIPSRMTIAQLMETLLGKVCAELGCLGDGSPFNEVTLEKLSKILRDDLGMEPSGNEILYNGFTGRQMDTSIFVGPCFYQRLRHCSADKMHSRSSGPLVMLTRQPAEGRAREGGLRFGEMERDCVIAHGITEFTKERFMECSDLFRCWSCQDCGLIAIVNPKEGIWSCRGCGNTTSFSAIEIPYAYKLLLQELETMSITSRVLTQGKLMKHGLPKVAITDKKS</sequence>